<evidence type="ECO:0000256" key="6">
    <source>
        <dbReference type="SAM" id="SignalP"/>
    </source>
</evidence>
<keyword evidence="5" id="KW-0175">Coiled coil</keyword>
<evidence type="ECO:0000256" key="2">
    <source>
        <dbReference type="ARBA" id="ARBA00022729"/>
    </source>
</evidence>
<proteinExistence type="predicted"/>
<dbReference type="PANTHER" id="PTHR12630">
    <property type="entry name" value="N-LINKED OLIGOSACCHARIDE PROCESSING"/>
    <property type="match status" value="1"/>
</dbReference>
<feature type="coiled-coil region" evidence="5">
    <location>
        <begin position="168"/>
        <end position="238"/>
    </location>
</feature>
<dbReference type="PANTHER" id="PTHR12630:SF1">
    <property type="entry name" value="GLUCOSIDASE 2 SUBUNIT BETA"/>
    <property type="match status" value="1"/>
</dbReference>
<dbReference type="InterPro" id="IPR044865">
    <property type="entry name" value="MRH_dom"/>
</dbReference>
<reference evidence="8" key="1">
    <citation type="submission" date="2019-05" db="EMBL/GenBank/DDBJ databases">
        <authorList>
            <person name="Piombo E."/>
        </authorList>
    </citation>
    <scope>NUCLEOTIDE SEQUENCE</scope>
    <source>
        <strain evidence="8">C2S</strain>
    </source>
</reference>
<comment type="caution">
    <text evidence="8">The sequence shown here is derived from an EMBL/GenBank/DDBJ whole genome shotgun (WGS) entry which is preliminary data.</text>
</comment>
<evidence type="ECO:0000313" key="9">
    <source>
        <dbReference type="Proteomes" id="UP000760494"/>
    </source>
</evidence>
<dbReference type="InterPro" id="IPR039794">
    <property type="entry name" value="Gtb1-like"/>
</dbReference>
<dbReference type="SUPFAM" id="SSF50911">
    <property type="entry name" value="Mannose 6-phosphate receptor domain"/>
    <property type="match status" value="1"/>
</dbReference>
<dbReference type="InterPro" id="IPR009011">
    <property type="entry name" value="Man6P_isomerase_rcpt-bd_dom_sf"/>
</dbReference>
<feature type="domain" description="MRH" evidence="7">
    <location>
        <begin position="451"/>
        <end position="582"/>
    </location>
</feature>
<dbReference type="Proteomes" id="UP000760494">
    <property type="component" value="Unassembled WGS sequence"/>
</dbReference>
<protein>
    <recommendedName>
        <fullName evidence="1">Glucosidase 2 subunit beta</fullName>
    </recommendedName>
</protein>
<evidence type="ECO:0000313" key="8">
    <source>
        <dbReference type="EMBL" id="VTT58963.1"/>
    </source>
</evidence>
<organism evidence="8 9">
    <name type="scientific">Fusarium fujikuroi</name>
    <name type="common">Bakanae and foot rot disease fungus</name>
    <name type="synonym">Gibberella fujikuroi</name>
    <dbReference type="NCBI Taxonomy" id="5127"/>
    <lineage>
        <taxon>Eukaryota</taxon>
        <taxon>Fungi</taxon>
        <taxon>Dikarya</taxon>
        <taxon>Ascomycota</taxon>
        <taxon>Pezizomycotina</taxon>
        <taxon>Sordariomycetes</taxon>
        <taxon>Hypocreomycetidae</taxon>
        <taxon>Hypocreales</taxon>
        <taxon>Nectriaceae</taxon>
        <taxon>Fusarium</taxon>
        <taxon>Fusarium fujikuroi species complex</taxon>
    </lineage>
</organism>
<accession>A0A9Q9RDH9</accession>
<feature type="coiled-coil region" evidence="5">
    <location>
        <begin position="264"/>
        <end position="298"/>
    </location>
</feature>
<name>A0A9Q9RDH9_FUSFU</name>
<keyword evidence="3" id="KW-0256">Endoplasmic reticulum</keyword>
<dbReference type="Pfam" id="PF12999">
    <property type="entry name" value="PRKCSH-like"/>
    <property type="match status" value="2"/>
</dbReference>
<feature type="signal peptide" evidence="6">
    <location>
        <begin position="1"/>
        <end position="21"/>
    </location>
</feature>
<dbReference type="Pfam" id="PF13015">
    <property type="entry name" value="PRKCSH_1"/>
    <property type="match status" value="1"/>
</dbReference>
<keyword evidence="4" id="KW-1015">Disulfide bond</keyword>
<feature type="chain" id="PRO_5040379651" description="Glucosidase 2 subunit beta" evidence="6">
    <location>
        <begin position="22"/>
        <end position="600"/>
    </location>
</feature>
<evidence type="ECO:0000256" key="5">
    <source>
        <dbReference type="SAM" id="Coils"/>
    </source>
</evidence>
<gene>
    <name evidence="8" type="ORF">C2S_3828</name>
</gene>
<dbReference type="GO" id="GO:0006491">
    <property type="term" value="P:N-glycan processing"/>
    <property type="evidence" value="ECO:0007669"/>
    <property type="project" value="TreeGrafter"/>
</dbReference>
<sequence>MQHPNSLALLGAIYAFTLAAAGSVPRGVGPECKNACDHTASYGELTGGSVASHYQGDEFSCITNAAIKLSLDRVNDNTCDCPDGSDEPGTAACANLDPLSPEQPLAGSISGTTNTTNALPGFWCENKGHIGMYVPFLYVNDGVCDYELCCDGSEEYGGVGGVKCENKCAEIGKEYRRLEDEKKKALQKAAMKRGAMVSEAKNLRQKVEKKVEDLKKEIAALEVKKEELAQKHRDAEQQDKGKVVREGPGSGKLGVLVGLAKTRVNELRDTLDRVVTQRDALKERVGELEELLTKFKTDYNPNFNDEGVKAAIRSFEDYSARRAESKEEVVNDEDVLSVLKEDGENSGVNWSEFEEGEGSDTDIRESILLQDGVFFANRPVYNFEAYLPPPVRAFIHNSLDNLRVWAITNGILADNSSPGKESTLVRTAREAVDAAKRDLSDKKSSLDVEQADLDFDYGPDDIFRALKDKCVTLEAGEYTYEQCWLGSTKQKSKKGHGQSNMGNFKRIDREMADEEDRIDGKSLGRGERMVLRYEDGQQCWNGPQRRTDVWLGCAETEELWRVSESEKCVYRMEIGTPAACDFSRWDVGSQPKKPRSRDEL</sequence>
<dbReference type="EMBL" id="CABFJX010000024">
    <property type="protein sequence ID" value="VTT58963.1"/>
    <property type="molecule type" value="Genomic_DNA"/>
</dbReference>
<evidence type="ECO:0000259" key="7">
    <source>
        <dbReference type="PROSITE" id="PS51914"/>
    </source>
</evidence>
<evidence type="ECO:0000256" key="3">
    <source>
        <dbReference type="ARBA" id="ARBA00022824"/>
    </source>
</evidence>
<evidence type="ECO:0000256" key="4">
    <source>
        <dbReference type="ARBA" id="ARBA00023157"/>
    </source>
</evidence>
<dbReference type="PROSITE" id="PS51914">
    <property type="entry name" value="MRH"/>
    <property type="match status" value="1"/>
</dbReference>
<dbReference type="AlphaFoldDB" id="A0A9Q9RDH9"/>
<dbReference type="GO" id="GO:0017177">
    <property type="term" value="C:glucosidase II complex"/>
    <property type="evidence" value="ECO:0007669"/>
    <property type="project" value="TreeGrafter"/>
</dbReference>
<evidence type="ECO:0000256" key="1">
    <source>
        <dbReference type="ARBA" id="ARBA00022387"/>
    </source>
</evidence>
<dbReference type="Gene3D" id="2.70.130.10">
    <property type="entry name" value="Mannose-6-phosphate receptor binding domain"/>
    <property type="match status" value="1"/>
</dbReference>
<dbReference type="InterPro" id="IPR028146">
    <property type="entry name" value="PRKCSH_N"/>
</dbReference>
<keyword evidence="2 6" id="KW-0732">Signal</keyword>
<dbReference type="InterPro" id="IPR036607">
    <property type="entry name" value="PRKCSH"/>
</dbReference>